<feature type="compositionally biased region" description="Acidic residues" evidence="1">
    <location>
        <begin position="345"/>
        <end position="372"/>
    </location>
</feature>
<sequence>MGSSSTNTLAGLSSALGAPPAQQLTRGNFLLCKALVFPAFRGANVMALLEGTNVAPVKTIEAEDADHKKVQVENSAYVTWLARDQQVLRFLLNTLSPDILSHLLDVSSTAEAWLAINAMFKTASRTKAQHLPLGKPVEEDEMLGYLLHGLDKGEYNALITSVNANSGTTLDDFFEQLSSYDMRNGVEENGEFISSANLARSGATQMMTVDTGVVMSVKETAVMTVVIDIEMMVGVTVAGLTMAVMVTVAALTALPFLMWIRCTKHGHPASKCWWRYSDDKKNRDDGDKGANLASYGVDTNWYTDTGATDHITGELNMLLIANKYHGQDSVRTAEDEAAGENSAENSEENAPESDVEVASETDESTEHEEDLEEHSSDRADPETQRSEEDPRASSPRRDSPGAVGRTPAGAPTESSTPGGAGRSGTASVPASPFSSTASLPPGASSPSLSSVSGGSSVAESGGGEDADNAENSENSSFDDSANDGEVAPPSPPPPSPPGVRTRLQKVTGSSDCAITALLRDLNKDFALKDLGDLHYFLGFEVKKLQICPHTSIFI</sequence>
<feature type="compositionally biased region" description="Low complexity" evidence="1">
    <location>
        <begin position="434"/>
        <end position="459"/>
    </location>
</feature>
<protein>
    <submittedName>
        <fullName evidence="3">Uncharacterized protein</fullName>
    </submittedName>
</protein>
<keyword evidence="2" id="KW-1133">Transmembrane helix</keyword>
<feature type="transmembrane region" description="Helical" evidence="2">
    <location>
        <begin position="231"/>
        <end position="257"/>
    </location>
</feature>
<dbReference type="Proteomes" id="UP001231189">
    <property type="component" value="Unassembled WGS sequence"/>
</dbReference>
<keyword evidence="4" id="KW-1185">Reference proteome</keyword>
<evidence type="ECO:0000256" key="2">
    <source>
        <dbReference type="SAM" id="Phobius"/>
    </source>
</evidence>
<feature type="region of interest" description="Disordered" evidence="1">
    <location>
        <begin position="330"/>
        <end position="505"/>
    </location>
</feature>
<accession>A0AAD8U3C5</accession>
<evidence type="ECO:0000313" key="3">
    <source>
        <dbReference type="EMBL" id="KAK1697942.1"/>
    </source>
</evidence>
<dbReference type="PANTHER" id="PTHR47481">
    <property type="match status" value="1"/>
</dbReference>
<dbReference type="EMBL" id="JAUUTY010000001">
    <property type="protein sequence ID" value="KAK1697942.1"/>
    <property type="molecule type" value="Genomic_DNA"/>
</dbReference>
<reference evidence="3" key="1">
    <citation type="submission" date="2023-07" db="EMBL/GenBank/DDBJ databases">
        <title>A chromosome-level genome assembly of Lolium multiflorum.</title>
        <authorList>
            <person name="Chen Y."/>
            <person name="Copetti D."/>
            <person name="Kolliker R."/>
            <person name="Studer B."/>
        </authorList>
    </citation>
    <scope>NUCLEOTIDE SEQUENCE</scope>
    <source>
        <strain evidence="3">02402/16</strain>
        <tissue evidence="3">Leaf</tissue>
    </source>
</reference>
<feature type="compositionally biased region" description="Pro residues" evidence="1">
    <location>
        <begin position="488"/>
        <end position="497"/>
    </location>
</feature>
<evidence type="ECO:0000313" key="4">
    <source>
        <dbReference type="Proteomes" id="UP001231189"/>
    </source>
</evidence>
<proteinExistence type="predicted"/>
<gene>
    <name evidence="3" type="ORF">QYE76_014639</name>
</gene>
<name>A0AAD8U3C5_LOLMU</name>
<dbReference type="PANTHER" id="PTHR47481:SF31">
    <property type="entry name" value="OS01G0873500 PROTEIN"/>
    <property type="match status" value="1"/>
</dbReference>
<evidence type="ECO:0000256" key="1">
    <source>
        <dbReference type="SAM" id="MobiDB-lite"/>
    </source>
</evidence>
<feature type="compositionally biased region" description="Basic and acidic residues" evidence="1">
    <location>
        <begin position="373"/>
        <end position="399"/>
    </location>
</feature>
<organism evidence="3 4">
    <name type="scientific">Lolium multiflorum</name>
    <name type="common">Italian ryegrass</name>
    <name type="synonym">Lolium perenne subsp. multiflorum</name>
    <dbReference type="NCBI Taxonomy" id="4521"/>
    <lineage>
        <taxon>Eukaryota</taxon>
        <taxon>Viridiplantae</taxon>
        <taxon>Streptophyta</taxon>
        <taxon>Embryophyta</taxon>
        <taxon>Tracheophyta</taxon>
        <taxon>Spermatophyta</taxon>
        <taxon>Magnoliopsida</taxon>
        <taxon>Liliopsida</taxon>
        <taxon>Poales</taxon>
        <taxon>Poaceae</taxon>
        <taxon>BOP clade</taxon>
        <taxon>Pooideae</taxon>
        <taxon>Poodae</taxon>
        <taxon>Poeae</taxon>
        <taxon>Poeae Chloroplast Group 2 (Poeae type)</taxon>
        <taxon>Loliodinae</taxon>
        <taxon>Loliinae</taxon>
        <taxon>Lolium</taxon>
    </lineage>
</organism>
<dbReference type="AlphaFoldDB" id="A0AAD8U3C5"/>
<keyword evidence="2" id="KW-0812">Transmembrane</keyword>
<comment type="caution">
    <text evidence="3">The sequence shown here is derived from an EMBL/GenBank/DDBJ whole genome shotgun (WGS) entry which is preliminary data.</text>
</comment>
<keyword evidence="2" id="KW-0472">Membrane</keyword>